<dbReference type="EMBL" id="JBHUEQ010000026">
    <property type="protein sequence ID" value="MFD1746850.1"/>
    <property type="molecule type" value="Genomic_DNA"/>
</dbReference>
<organism evidence="1 2">
    <name type="scientific">Rhizobium helianthi</name>
    <dbReference type="NCBI Taxonomy" id="1132695"/>
    <lineage>
        <taxon>Bacteria</taxon>
        <taxon>Pseudomonadati</taxon>
        <taxon>Pseudomonadota</taxon>
        <taxon>Alphaproteobacteria</taxon>
        <taxon>Hyphomicrobiales</taxon>
        <taxon>Rhizobiaceae</taxon>
        <taxon>Rhizobium/Agrobacterium group</taxon>
        <taxon>Rhizobium</taxon>
    </lineage>
</organism>
<evidence type="ECO:0000313" key="1">
    <source>
        <dbReference type="EMBL" id="MFD1746850.1"/>
    </source>
</evidence>
<reference evidence="2" key="1">
    <citation type="journal article" date="2019" name="Int. J. Syst. Evol. Microbiol.">
        <title>The Global Catalogue of Microorganisms (GCM) 10K type strain sequencing project: providing services to taxonomists for standard genome sequencing and annotation.</title>
        <authorList>
            <consortium name="The Broad Institute Genomics Platform"/>
            <consortium name="The Broad Institute Genome Sequencing Center for Infectious Disease"/>
            <person name="Wu L."/>
            <person name="Ma J."/>
        </authorList>
    </citation>
    <scope>NUCLEOTIDE SEQUENCE [LARGE SCALE GENOMIC DNA]</scope>
    <source>
        <strain evidence="2">CG52</strain>
    </source>
</reference>
<comment type="caution">
    <text evidence="1">The sequence shown here is derived from an EMBL/GenBank/DDBJ whole genome shotgun (WGS) entry which is preliminary data.</text>
</comment>
<keyword evidence="2" id="KW-1185">Reference proteome</keyword>
<dbReference type="RefSeq" id="WP_377403145.1">
    <property type="nucleotide sequence ID" value="NZ_JBHUEQ010000026.1"/>
</dbReference>
<dbReference type="Proteomes" id="UP001597322">
    <property type="component" value="Unassembled WGS sequence"/>
</dbReference>
<sequence length="291" mass="31339">MLSAGIALADENGSTITPFGIGDFGAGQSPPPTPYGTFAISGSYYHADMTRDGRGDKVDNNFDLTVKSISLTYVKMFEAQLFGANYGFAASIPFLNIGGNVTAATPTGLLNLANESGGIGDIQIYPIILQWDLTKNWFVNATLQVQAPTGEFNTREAFTPGVNHWAIAPVVSFTYISDSGFEISMRNELNFNTRNPTTRYTSGVGFKNEFALGQHFGPWTVGIGGYAYQQITDDSAPNLTSGNRGRVFAAGPAITYNEPGMPAIGLHAYQEFGARNRSEGYNVNVRVAFTF</sequence>
<gene>
    <name evidence="1" type="ORF">ACFSE1_15345</name>
</gene>
<evidence type="ECO:0000313" key="2">
    <source>
        <dbReference type="Proteomes" id="UP001597322"/>
    </source>
</evidence>
<dbReference type="InterPro" id="IPR025737">
    <property type="entry name" value="FApF"/>
</dbReference>
<dbReference type="Pfam" id="PF13557">
    <property type="entry name" value="Phenol_MetA_deg"/>
    <property type="match status" value="1"/>
</dbReference>
<proteinExistence type="predicted"/>
<accession>A0ABW4M8S1</accession>
<name>A0ABW4M8S1_9HYPH</name>
<protein>
    <submittedName>
        <fullName evidence="1">Transporter</fullName>
    </submittedName>
</protein>